<reference evidence="13" key="1">
    <citation type="submission" date="2013-02" db="EMBL/GenBank/DDBJ databases">
        <authorList>
            <person name="Hughes D."/>
        </authorList>
    </citation>
    <scope>NUCLEOTIDE SEQUENCE</scope>
    <source>
        <strain>Durham</strain>
        <strain evidence="13">NC isolate 2 -- Noor lab</strain>
    </source>
</reference>
<sequence>MQREEKQWEMTLEQILSRLNDLKLSIGNMIQVLETQYETINWPTFLDNFALISSHLTGISKILNRRDMGGCLLRNRTFLPLTLSQDRDEHLVQIMKDVTKPDPTAEARMIAHEQKANSLNADTANKQVMQFNKVVGHISDIISEHRDKFETESSARAGIQQTSSMTDTQALVAAVGIGKGLLKMPMAPMGGGPGQVMLPPGGIRPPSMMSSLVWTKMVKKPKGLLVLEEMAAAERQLQEPFLRHGEHSNSNTTGSSEMVPNLDLTSNESYPSTDNELWYGKACEMSKMITKPDAFKAWLSAKKKSEFYESMRKKALEEELEKTKAEKKRIADEKYKEWLKKKSATSLVKKKSSTQLTSPKQTRSQEEIDHNFEQWLLKKAEYDRHLKERIREELEQKRILEDTKKKISEKIYNKWLETAPYKPKPVPMNKGLESLRGSTTEIHKNPEPWRTVIGEEVDDLSTCEEVPEMRF</sequence>
<feature type="domain" description="Coiled-coil" evidence="11">
    <location>
        <begin position="293"/>
        <end position="449"/>
    </location>
</feature>
<dbReference type="PANTHER" id="PTHR13074">
    <property type="entry name" value="MEDIATOR OF RNA POLYMERASE II TRANSCRIPTION SUBUNIT 8"/>
    <property type="match status" value="1"/>
</dbReference>
<keyword evidence="5 8" id="KW-0010">Activator</keyword>
<evidence type="ECO:0000256" key="2">
    <source>
        <dbReference type="ARBA" id="ARBA00005716"/>
    </source>
</evidence>
<keyword evidence="7 8" id="KW-0539">Nucleus</keyword>
<dbReference type="GO" id="GO:0000978">
    <property type="term" value="F:RNA polymerase II cis-regulatory region sequence-specific DNA binding"/>
    <property type="evidence" value="ECO:0007669"/>
    <property type="project" value="TreeGrafter"/>
</dbReference>
<comment type="subcellular location">
    <subcellularLocation>
        <location evidence="1 8">Nucleus</location>
    </subcellularLocation>
</comment>
<feature type="coiled-coil region" evidence="9">
    <location>
        <begin position="377"/>
        <end position="410"/>
    </location>
</feature>
<dbReference type="PANTHER" id="PTHR13074:SF9">
    <property type="entry name" value="MEDIATOR OF RNA POLYMERASE II TRANSCRIPTION SUBUNIT 8"/>
    <property type="match status" value="1"/>
</dbReference>
<protein>
    <recommendedName>
        <fullName evidence="8">Mediator of RNA polymerase II transcription subunit 8</fullName>
    </recommendedName>
    <alternativeName>
        <fullName evidence="8">Mediator complex subunit 8</fullName>
    </alternativeName>
</protein>
<evidence type="ECO:0000256" key="8">
    <source>
        <dbReference type="RuleBase" id="RU364144"/>
    </source>
</evidence>
<keyword evidence="6 8" id="KW-0804">Transcription</keyword>
<dbReference type="InterPro" id="IPR019364">
    <property type="entry name" value="Mediatior_Med8_fun/met"/>
</dbReference>
<comment type="subunit">
    <text evidence="3 8">Component of the Mediator complex.</text>
</comment>
<keyword evidence="9" id="KW-0175">Coiled coil</keyword>
<keyword evidence="13" id="KW-1185">Reference proteome</keyword>
<dbReference type="EMBL" id="CAQQ02033611">
    <property type="status" value="NOT_ANNOTATED_CDS"/>
    <property type="molecule type" value="Genomic_DNA"/>
</dbReference>
<comment type="function">
    <text evidence="8">Component of the Mediator complex, a coactivator involved in the regulated transcription of nearly all RNA polymerase II-dependent genes. Mediator functions as a bridge to convey information from gene-specific regulatory proteins to the basal RNA polymerase II transcription machinery. Mediator is recruited to promoters by direct interactions with regulatory proteins and serves as a scaffold for the assembly of a functional preinitiation complex with RNA polymerase II and the general transcription factors.</text>
</comment>
<evidence type="ECO:0000256" key="1">
    <source>
        <dbReference type="ARBA" id="ARBA00004123"/>
    </source>
</evidence>
<dbReference type="AlphaFoldDB" id="T1GPF8"/>
<evidence type="ECO:0000256" key="10">
    <source>
        <dbReference type="SAM" id="MobiDB-lite"/>
    </source>
</evidence>
<evidence type="ECO:0000256" key="5">
    <source>
        <dbReference type="ARBA" id="ARBA00023159"/>
    </source>
</evidence>
<dbReference type="GO" id="GO:0006357">
    <property type="term" value="P:regulation of transcription by RNA polymerase II"/>
    <property type="evidence" value="ECO:0007669"/>
    <property type="project" value="InterPro"/>
</dbReference>
<feature type="compositionally biased region" description="Polar residues" evidence="10">
    <location>
        <begin position="248"/>
        <end position="270"/>
    </location>
</feature>
<dbReference type="STRING" id="36166.T1GPF8"/>
<evidence type="ECO:0000259" key="11">
    <source>
        <dbReference type="Pfam" id="PF13904"/>
    </source>
</evidence>
<dbReference type="HOGENOM" id="CLU_580450_0_0_1"/>
<dbReference type="GO" id="GO:0016592">
    <property type="term" value="C:mediator complex"/>
    <property type="evidence" value="ECO:0007669"/>
    <property type="project" value="InterPro"/>
</dbReference>
<gene>
    <name evidence="8" type="primary">MED8</name>
</gene>
<dbReference type="InterPro" id="IPR025259">
    <property type="entry name" value="CCDC34/181"/>
</dbReference>
<evidence type="ECO:0000256" key="3">
    <source>
        <dbReference type="ARBA" id="ARBA00011837"/>
    </source>
</evidence>
<evidence type="ECO:0000313" key="13">
    <source>
        <dbReference type="Proteomes" id="UP000015102"/>
    </source>
</evidence>
<evidence type="ECO:0000256" key="4">
    <source>
        <dbReference type="ARBA" id="ARBA00023015"/>
    </source>
</evidence>
<dbReference type="Gene3D" id="1.20.58.1710">
    <property type="match status" value="1"/>
</dbReference>
<dbReference type="Proteomes" id="UP000015102">
    <property type="component" value="Unassembled WGS sequence"/>
</dbReference>
<accession>T1GPF8</accession>
<dbReference type="GO" id="GO:0003712">
    <property type="term" value="F:transcription coregulator activity"/>
    <property type="evidence" value="ECO:0007669"/>
    <property type="project" value="InterPro"/>
</dbReference>
<proteinExistence type="inferred from homology"/>
<dbReference type="EnsemblMetazoa" id="MESCA005487-RA">
    <property type="protein sequence ID" value="MESCA005487-PA"/>
    <property type="gene ID" value="MESCA005487"/>
</dbReference>
<dbReference type="Pfam" id="PF10232">
    <property type="entry name" value="Med8"/>
    <property type="match status" value="1"/>
</dbReference>
<name>T1GPF8_MEGSC</name>
<comment type="similarity">
    <text evidence="2 8">Belongs to the Mediator complex subunit 8 family.</text>
</comment>
<dbReference type="EMBL" id="CAQQ02033612">
    <property type="status" value="NOT_ANNOTATED_CDS"/>
    <property type="molecule type" value="Genomic_DNA"/>
</dbReference>
<dbReference type="Pfam" id="PF13904">
    <property type="entry name" value="CCDC34"/>
    <property type="match status" value="1"/>
</dbReference>
<feature type="region of interest" description="Disordered" evidence="10">
    <location>
        <begin position="240"/>
        <end position="270"/>
    </location>
</feature>
<evidence type="ECO:0000256" key="6">
    <source>
        <dbReference type="ARBA" id="ARBA00023163"/>
    </source>
</evidence>
<reference evidence="12" key="2">
    <citation type="submission" date="2015-06" db="UniProtKB">
        <authorList>
            <consortium name="EnsemblMetazoa"/>
        </authorList>
    </citation>
    <scope>IDENTIFICATION</scope>
</reference>
<organism evidence="12 13">
    <name type="scientific">Megaselia scalaris</name>
    <name type="common">Humpbacked fly</name>
    <name type="synonym">Phora scalaris</name>
    <dbReference type="NCBI Taxonomy" id="36166"/>
    <lineage>
        <taxon>Eukaryota</taxon>
        <taxon>Metazoa</taxon>
        <taxon>Ecdysozoa</taxon>
        <taxon>Arthropoda</taxon>
        <taxon>Hexapoda</taxon>
        <taxon>Insecta</taxon>
        <taxon>Pterygota</taxon>
        <taxon>Neoptera</taxon>
        <taxon>Endopterygota</taxon>
        <taxon>Diptera</taxon>
        <taxon>Brachycera</taxon>
        <taxon>Muscomorpha</taxon>
        <taxon>Platypezoidea</taxon>
        <taxon>Phoridae</taxon>
        <taxon>Megaseliini</taxon>
        <taxon>Megaselia</taxon>
    </lineage>
</organism>
<dbReference type="GO" id="GO:0070847">
    <property type="term" value="C:core mediator complex"/>
    <property type="evidence" value="ECO:0007669"/>
    <property type="project" value="TreeGrafter"/>
</dbReference>
<evidence type="ECO:0000256" key="7">
    <source>
        <dbReference type="ARBA" id="ARBA00023242"/>
    </source>
</evidence>
<evidence type="ECO:0000256" key="9">
    <source>
        <dbReference type="SAM" id="Coils"/>
    </source>
</evidence>
<evidence type="ECO:0000313" key="12">
    <source>
        <dbReference type="EnsemblMetazoa" id="MESCA005487-PA"/>
    </source>
</evidence>
<keyword evidence="4 8" id="KW-0805">Transcription regulation</keyword>